<proteinExistence type="predicted"/>
<comment type="caution">
    <text evidence="2">The sequence shown here is derived from an EMBL/GenBank/DDBJ whole genome shotgun (WGS) entry which is preliminary data.</text>
</comment>
<evidence type="ECO:0008006" key="4">
    <source>
        <dbReference type="Google" id="ProtNLM"/>
    </source>
</evidence>
<dbReference type="Proteomes" id="UP000283745">
    <property type="component" value="Unassembled WGS sequence"/>
</dbReference>
<feature type="signal peptide" evidence="1">
    <location>
        <begin position="1"/>
        <end position="25"/>
    </location>
</feature>
<reference evidence="2 3" key="1">
    <citation type="submission" date="2018-08" db="EMBL/GenBank/DDBJ databases">
        <title>A genome reference for cultivated species of the human gut microbiota.</title>
        <authorList>
            <person name="Zou Y."/>
            <person name="Xue W."/>
            <person name="Luo G."/>
        </authorList>
    </citation>
    <scope>NUCLEOTIDE SEQUENCE [LARGE SCALE GENOMIC DNA]</scope>
    <source>
        <strain evidence="2 3">AM28-23</strain>
    </source>
</reference>
<evidence type="ECO:0000256" key="1">
    <source>
        <dbReference type="SAM" id="SignalP"/>
    </source>
</evidence>
<accession>A0A414JCD1</accession>
<dbReference type="AlphaFoldDB" id="A0A414JCD1"/>
<evidence type="ECO:0000313" key="2">
    <source>
        <dbReference type="EMBL" id="RHE42166.1"/>
    </source>
</evidence>
<dbReference type="EMBL" id="QSKF01000001">
    <property type="protein sequence ID" value="RHE42166.1"/>
    <property type="molecule type" value="Genomic_DNA"/>
</dbReference>
<gene>
    <name evidence="2" type="ORF">DW740_02365</name>
</gene>
<name>A0A414JCD1_9FIRM</name>
<evidence type="ECO:0000313" key="3">
    <source>
        <dbReference type="Proteomes" id="UP000283745"/>
    </source>
</evidence>
<feature type="chain" id="PRO_5038619708" description="Alternate signal-mediated exported protein, CPF_0494 family" evidence="1">
    <location>
        <begin position="26"/>
        <end position="185"/>
    </location>
</feature>
<organism evidence="2 3">
    <name type="scientific">Blautia obeum</name>
    <dbReference type="NCBI Taxonomy" id="40520"/>
    <lineage>
        <taxon>Bacteria</taxon>
        <taxon>Bacillati</taxon>
        <taxon>Bacillota</taxon>
        <taxon>Clostridia</taxon>
        <taxon>Lachnospirales</taxon>
        <taxon>Lachnospiraceae</taxon>
        <taxon>Blautia</taxon>
    </lineage>
</organism>
<protein>
    <recommendedName>
        <fullName evidence="4">Alternate signal-mediated exported protein, CPF_0494 family</fullName>
    </recommendedName>
</protein>
<keyword evidence="1" id="KW-0732">Signal</keyword>
<dbReference type="RefSeq" id="WP_118049382.1">
    <property type="nucleotide sequence ID" value="NZ_CABJFK010000001.1"/>
</dbReference>
<sequence length="185" mass="20715">MTGRKKRITVLAAAMGILVTVQGIAAYQSAFDAAENIIRAGSNTTEIGEEFPSPTPVAPDKNTDITKKIWVTNHEQGADGVSVDCYVRVSLAYSNSDIGRAVTMKGQNTTDWVYSDDGFYYYKNVLKEGESTRPLCTGFMVEAEKIEKTYWKELKDFQIQVYEESVEAKPYESYQAAWEAYEKQG</sequence>